<evidence type="ECO:0000256" key="2">
    <source>
        <dbReference type="ARBA" id="ARBA00023315"/>
    </source>
</evidence>
<evidence type="ECO:0000313" key="7">
    <source>
        <dbReference type="EMBL" id="CAK5272758.1"/>
    </source>
</evidence>
<evidence type="ECO:0000259" key="5">
    <source>
        <dbReference type="PROSITE" id="PS50966"/>
    </source>
</evidence>
<dbReference type="PROSITE" id="PS51186">
    <property type="entry name" value="GNAT"/>
    <property type="match status" value="1"/>
</dbReference>
<organism evidence="7 8">
    <name type="scientific">Mycena citricolor</name>
    <dbReference type="NCBI Taxonomy" id="2018698"/>
    <lineage>
        <taxon>Eukaryota</taxon>
        <taxon>Fungi</taxon>
        <taxon>Dikarya</taxon>
        <taxon>Basidiomycota</taxon>
        <taxon>Agaricomycotina</taxon>
        <taxon>Agaricomycetes</taxon>
        <taxon>Agaricomycetidae</taxon>
        <taxon>Agaricales</taxon>
        <taxon>Marasmiineae</taxon>
        <taxon>Mycenaceae</taxon>
        <taxon>Mycena</taxon>
    </lineage>
</organism>
<name>A0AAD2HAS4_9AGAR</name>
<dbReference type="PROSITE" id="PS50966">
    <property type="entry name" value="ZF_SWIM"/>
    <property type="match status" value="1"/>
</dbReference>
<feature type="compositionally biased region" description="Acidic residues" evidence="4">
    <location>
        <begin position="822"/>
        <end position="831"/>
    </location>
</feature>
<evidence type="ECO:0000259" key="6">
    <source>
        <dbReference type="PROSITE" id="PS51186"/>
    </source>
</evidence>
<evidence type="ECO:0000256" key="3">
    <source>
        <dbReference type="PROSITE-ProRule" id="PRU00325"/>
    </source>
</evidence>
<keyword evidence="3" id="KW-0863">Zinc-finger</keyword>
<dbReference type="InterPro" id="IPR007527">
    <property type="entry name" value="Znf_SWIM"/>
</dbReference>
<gene>
    <name evidence="7" type="ORF">MYCIT1_LOCUS18631</name>
</gene>
<feature type="domain" description="N-acetyltransferase" evidence="6">
    <location>
        <begin position="987"/>
        <end position="1144"/>
    </location>
</feature>
<dbReference type="CDD" id="cd04301">
    <property type="entry name" value="NAT_SF"/>
    <property type="match status" value="1"/>
</dbReference>
<evidence type="ECO:0008006" key="9">
    <source>
        <dbReference type="Google" id="ProtNLM"/>
    </source>
</evidence>
<keyword evidence="3" id="KW-0862">Zinc</keyword>
<dbReference type="Proteomes" id="UP001295794">
    <property type="component" value="Unassembled WGS sequence"/>
</dbReference>
<evidence type="ECO:0000256" key="4">
    <source>
        <dbReference type="SAM" id="MobiDB-lite"/>
    </source>
</evidence>
<feature type="region of interest" description="Disordered" evidence="4">
    <location>
        <begin position="922"/>
        <end position="947"/>
    </location>
</feature>
<accession>A0AAD2HAS4</accession>
<dbReference type="GO" id="GO:0004596">
    <property type="term" value="F:protein-N-terminal amino-acid acetyltransferase activity"/>
    <property type="evidence" value="ECO:0007669"/>
    <property type="project" value="TreeGrafter"/>
</dbReference>
<keyword evidence="2" id="KW-0012">Acyltransferase</keyword>
<dbReference type="AlphaFoldDB" id="A0AAD2HAS4"/>
<dbReference type="Pfam" id="PF04434">
    <property type="entry name" value="SWIM"/>
    <property type="match status" value="1"/>
</dbReference>
<proteinExistence type="predicted"/>
<sequence length="1167" mass="130387">MSFSTFSIHTLADAPSAGAPKLLRAKSGAPKTAKGGLNPLSLNSKVLLNQLDLNDDQRKRINELYALHDRSPGESSLVDHIFDDKDPVDQALAMDILENEKLDEAACADLGNRWSQTWSNKTGTVVKTRRVLYQCTSGYDHTRRSKKDAQNAARKVAMPFTGCLAHAELTIRAHKTPEERILRIRGQLQHSEDCQNARIENLPVFPLHPEVFDFALKQLKDGATIADVRRKNREMFAQKSYPSFPKNLKESCFRWIFTSNDSRSLHRKHHLQNGVALRDIPEIQIDDWLNPDSLAYNPTLAKAVFHYSARAERNERFEVCVATEEMDAAAWKHGHRKQIILDGTFGVCDKRLLLFIAMVVDEQKKGIPVAFLMFSAPTGNKQSSSGYDTEILTKLLTKWQDSLNRNKNKPSGATSFNPVSAITDTDLKERAALALVFLGIILLICRFHLRQSWRNHRNKVLKGKTAVLMDLKSRMRVLETALPKTEKIEDARQLIEDERGRLMLEATADPSSARAIQKAITHLDYLNGYWMTEALWKSWSNHNRLLVAGMLGCGIEGVIPTTNHLESFNGVLKKTHLKHWQNGGRRLRIDVLLNALVCFILPSIFEERRLYLEQSSRLSAMIALLPGGADLLNKKQMSSVEVVSERPKVAYLNPDSGRDSRASRLLEARQISVPEMMPGNMGLLFTCYSSQALSSEANPITYNIRAGFNGVVTCTCMDFVQEGGACKHIRAALLRAKEICLADGQPLPGIPIPKSVEDALALQKSQILTIRLRLPSTRAAEVVERLEQEGRAEDEADGATNAVDDHADEDDDASSVATDASSDSELDLSEDPIDERQMIQATQNTTALSAQATAKSLFQFDALVGGELSQWRKALGGITTGVSEAQTDMIRRGRAELLALADELSRIESLPRVAETDAQVFVRPATPPPPSSSAPLKRGSKRKASEMERTIYPVSPEAKQKRKQSYASIISINHMATSVLTTIAIMSILRSFVATDLFKFNNINLDFFTQTYSNSFYLGYLSRWPDLCSIQTAPSGRPMGYILGKAEGHSTEWHGHITVLTVAPEYRRLGLASKLIALLEQVSNDTYRGYFVDLYVRCTNDVAIPMYEGLGYSVYRRVREYYDSLGGNRGRDEEDAFDMRKPLARDVGRRSVRANGRETLVSRYEVS</sequence>
<feature type="region of interest" description="Disordered" evidence="4">
    <location>
        <begin position="787"/>
        <end position="831"/>
    </location>
</feature>
<evidence type="ECO:0000313" key="8">
    <source>
        <dbReference type="Proteomes" id="UP001295794"/>
    </source>
</evidence>
<keyword evidence="3" id="KW-0479">Metal-binding</keyword>
<protein>
    <recommendedName>
        <fullName evidence="9">SWIM-type domain-containing protein</fullName>
    </recommendedName>
</protein>
<dbReference type="EMBL" id="CAVNYO010000185">
    <property type="protein sequence ID" value="CAK5272758.1"/>
    <property type="molecule type" value="Genomic_DNA"/>
</dbReference>
<dbReference type="SUPFAM" id="SSF55729">
    <property type="entry name" value="Acyl-CoA N-acyltransferases (Nat)"/>
    <property type="match status" value="1"/>
</dbReference>
<keyword evidence="1" id="KW-0808">Transferase</keyword>
<dbReference type="Pfam" id="PF00583">
    <property type="entry name" value="Acetyltransf_1"/>
    <property type="match status" value="1"/>
</dbReference>
<dbReference type="PANTHER" id="PTHR45910">
    <property type="entry name" value="N-ALPHA-ACETYLTRANSFERASE 20"/>
    <property type="match status" value="1"/>
</dbReference>
<dbReference type="InterPro" id="IPR000182">
    <property type="entry name" value="GNAT_dom"/>
</dbReference>
<dbReference type="InterPro" id="IPR051646">
    <property type="entry name" value="NatB_acetyltransferase_subunit"/>
</dbReference>
<reference evidence="7" key="1">
    <citation type="submission" date="2023-11" db="EMBL/GenBank/DDBJ databases">
        <authorList>
            <person name="De Vega J J."/>
            <person name="De Vega J J."/>
        </authorList>
    </citation>
    <scope>NUCLEOTIDE SEQUENCE</scope>
</reference>
<evidence type="ECO:0000256" key="1">
    <source>
        <dbReference type="ARBA" id="ARBA00022679"/>
    </source>
</evidence>
<dbReference type="PANTHER" id="PTHR45910:SF1">
    <property type="entry name" value="N-ALPHA-ACETYLTRANSFERASE 20"/>
    <property type="match status" value="1"/>
</dbReference>
<dbReference type="GO" id="GO:0008270">
    <property type="term" value="F:zinc ion binding"/>
    <property type="evidence" value="ECO:0007669"/>
    <property type="project" value="UniProtKB-KW"/>
</dbReference>
<comment type="caution">
    <text evidence="7">The sequence shown here is derived from an EMBL/GenBank/DDBJ whole genome shotgun (WGS) entry which is preliminary data.</text>
</comment>
<dbReference type="InterPro" id="IPR016181">
    <property type="entry name" value="Acyl_CoA_acyltransferase"/>
</dbReference>
<keyword evidence="8" id="KW-1185">Reference proteome</keyword>
<dbReference type="GO" id="GO:0031416">
    <property type="term" value="C:NatB complex"/>
    <property type="evidence" value="ECO:0007669"/>
    <property type="project" value="TreeGrafter"/>
</dbReference>
<dbReference type="Gene3D" id="3.40.630.30">
    <property type="match status" value="1"/>
</dbReference>
<feature type="domain" description="SWIM-type" evidence="5">
    <location>
        <begin position="702"/>
        <end position="737"/>
    </location>
</feature>